<reference evidence="2 3" key="1">
    <citation type="journal article" date="2016" name="Nat. Commun.">
        <title>Thousands of microbial genomes shed light on interconnected biogeochemical processes in an aquifer system.</title>
        <authorList>
            <person name="Anantharaman K."/>
            <person name="Brown C.T."/>
            <person name="Hug L.A."/>
            <person name="Sharon I."/>
            <person name="Castelle C.J."/>
            <person name="Probst A.J."/>
            <person name="Thomas B.C."/>
            <person name="Singh A."/>
            <person name="Wilkins M.J."/>
            <person name="Karaoz U."/>
            <person name="Brodie E.L."/>
            <person name="Williams K.H."/>
            <person name="Hubbard S.S."/>
            <person name="Banfield J.F."/>
        </authorList>
    </citation>
    <scope>NUCLEOTIDE SEQUENCE [LARGE SCALE GENOMIC DNA]</scope>
    <source>
        <strain evidence="3">RIFCSPLOWO2_12_FULL_64_10</strain>
    </source>
</reference>
<gene>
    <name evidence="2" type="ORF">A3F84_08520</name>
</gene>
<sequence length="121" mass="13587">MEAEISKLLIRFEKEHIGRGPEGARSYIVADMAVVRLRGVLTPAERHLARDPNGSALIREMRLRLVEGSKALLEAWVQDLTGCRVLNLLTDVSTRTGEHILVFVFDQNLEDSFKDRKGESG</sequence>
<dbReference type="Pfam" id="PF10057">
    <property type="entry name" value="MpsC"/>
    <property type="match status" value="1"/>
</dbReference>
<name>A0A1F6CQQ4_HANXR</name>
<evidence type="ECO:0000313" key="2">
    <source>
        <dbReference type="EMBL" id="OGG51371.1"/>
    </source>
</evidence>
<accession>A0A1F6CQQ4</accession>
<dbReference type="EMBL" id="MFKF01000185">
    <property type="protein sequence ID" value="OGG51371.1"/>
    <property type="molecule type" value="Genomic_DNA"/>
</dbReference>
<proteinExistence type="predicted"/>
<feature type="domain" description="Na+-translocating membrane potential-generating system MpsC" evidence="1">
    <location>
        <begin position="1"/>
        <end position="107"/>
    </location>
</feature>
<organism evidence="2 3">
    <name type="scientific">Handelsmanbacteria sp. (strain RIFCSPLOWO2_12_FULL_64_10)</name>
    <dbReference type="NCBI Taxonomy" id="1817868"/>
    <lineage>
        <taxon>Bacteria</taxon>
        <taxon>Candidatus Handelsmaniibacteriota</taxon>
    </lineage>
</organism>
<evidence type="ECO:0000313" key="3">
    <source>
        <dbReference type="Proteomes" id="UP000178606"/>
    </source>
</evidence>
<dbReference type="InterPro" id="IPR018745">
    <property type="entry name" value="MpsC"/>
</dbReference>
<evidence type="ECO:0000259" key="1">
    <source>
        <dbReference type="Pfam" id="PF10057"/>
    </source>
</evidence>
<dbReference type="AlphaFoldDB" id="A0A1F6CQQ4"/>
<dbReference type="Proteomes" id="UP000178606">
    <property type="component" value="Unassembled WGS sequence"/>
</dbReference>
<comment type="caution">
    <text evidence="2">The sequence shown here is derived from an EMBL/GenBank/DDBJ whole genome shotgun (WGS) entry which is preliminary data.</text>
</comment>
<protein>
    <recommendedName>
        <fullName evidence="1">Na+-translocating membrane potential-generating system MpsC domain-containing protein</fullName>
    </recommendedName>
</protein>